<dbReference type="RefSeq" id="WP_012271906.1">
    <property type="nucleotide sequence ID" value="NC_010322.1"/>
</dbReference>
<dbReference type="Pfam" id="PF13582">
    <property type="entry name" value="Reprolysin_3"/>
    <property type="match status" value="1"/>
</dbReference>
<dbReference type="SUPFAM" id="SSF55486">
    <property type="entry name" value="Metalloproteases ('zincins'), catalytic domain"/>
    <property type="match status" value="1"/>
</dbReference>
<dbReference type="Gene3D" id="3.40.390.10">
    <property type="entry name" value="Collagenase (Catalytic Domain)"/>
    <property type="match status" value="1"/>
</dbReference>
<dbReference type="AlphaFoldDB" id="B0KNN5"/>
<gene>
    <name evidence="2" type="ordered locus">PputGB1_2257</name>
</gene>
<dbReference type="HOGENOM" id="CLU_658751_0_0_6"/>
<name>B0KNN5_PSEPG</name>
<accession>B0KNN5</accession>
<reference evidence="2 3" key="1">
    <citation type="submission" date="2008-01" db="EMBL/GenBank/DDBJ databases">
        <title>Complete sequence of Pseudomonas putida GB-1.</title>
        <authorList>
            <consortium name="US DOE Joint Genome Institute"/>
            <person name="Copeland A."/>
            <person name="Lucas S."/>
            <person name="Lapidus A."/>
            <person name="Barry K."/>
            <person name="Glavina del Rio T."/>
            <person name="Dalin E."/>
            <person name="Tice H."/>
            <person name="Pitluck S."/>
            <person name="Bruce D."/>
            <person name="Goodwin L."/>
            <person name="Chertkov O."/>
            <person name="Brettin T."/>
            <person name="Detter J.C."/>
            <person name="Han C."/>
            <person name="Kuske C.R."/>
            <person name="Schmutz J."/>
            <person name="Larimer F."/>
            <person name="Land M."/>
            <person name="Hauser L."/>
            <person name="Kyrpides N."/>
            <person name="Kim E."/>
            <person name="McCarthy J.K."/>
            <person name="Richardson P."/>
        </authorList>
    </citation>
    <scope>NUCLEOTIDE SEQUENCE [LARGE SCALE GENOMIC DNA]</scope>
    <source>
        <strain evidence="2 3">GB-1</strain>
    </source>
</reference>
<evidence type="ECO:0000256" key="1">
    <source>
        <dbReference type="SAM" id="SignalP"/>
    </source>
</evidence>
<feature type="signal peptide" evidence="1">
    <location>
        <begin position="1"/>
        <end position="17"/>
    </location>
</feature>
<evidence type="ECO:0000313" key="2">
    <source>
        <dbReference type="EMBL" id="ABY98158.1"/>
    </source>
</evidence>
<dbReference type="KEGG" id="ppg:PputGB1_2257"/>
<protein>
    <submittedName>
        <fullName evidence="2">Peptidyl-Asp metalloendopeptidase</fullName>
    </submittedName>
</protein>
<keyword evidence="1" id="KW-0732">Signal</keyword>
<organism evidence="2 3">
    <name type="scientific">Pseudomonas putida (strain GB-1)</name>
    <dbReference type="NCBI Taxonomy" id="76869"/>
    <lineage>
        <taxon>Bacteria</taxon>
        <taxon>Pseudomonadati</taxon>
        <taxon>Pseudomonadota</taxon>
        <taxon>Gammaproteobacteria</taxon>
        <taxon>Pseudomonadales</taxon>
        <taxon>Pseudomonadaceae</taxon>
        <taxon>Pseudomonas</taxon>
    </lineage>
</organism>
<dbReference type="eggNOG" id="COG3291">
    <property type="taxonomic scope" value="Bacteria"/>
</dbReference>
<dbReference type="Proteomes" id="UP000002157">
    <property type="component" value="Chromosome"/>
</dbReference>
<evidence type="ECO:0000313" key="3">
    <source>
        <dbReference type="Proteomes" id="UP000002157"/>
    </source>
</evidence>
<dbReference type="PROSITE" id="PS51257">
    <property type="entry name" value="PROKAR_LIPOPROTEIN"/>
    <property type="match status" value="1"/>
</dbReference>
<sequence>MKIWNRLLCLLLTTTLAACSTINPPVQATRAAWIPEQWQVRINPQSIDTDTQRLSLVIPGEGRLLADRIAVHTLPDGTIAWHGTLIAESAAPAANGSLKAALNSIILIRSSNRVSGIIRRDGQAYSLLPSGDATVLSKIDAAKLPPDHDPSIPSGAMLGPRQHVAIAPYQPGHATIRVLVVASRQADEASEDLRAMAHLAIEESNQTFDESGIDLSLELADVFPLDYEQSFSPNWDLDRLMKIDDGYMDEVHDMRDTLKADVVVLLRDNANTSCGFAGEIGASAETAFTVVNVRCIGVGRFTFAHEIGHLLGGAHDNASGPFAYGHGYAHEPADGPKLYTVMTAFRLDTVRLPYWSDPQREVDGIRLGDKDTADNHRLLEERKGIVAGFR</sequence>
<dbReference type="InterPro" id="IPR024079">
    <property type="entry name" value="MetalloPept_cat_dom_sf"/>
</dbReference>
<proteinExistence type="predicted"/>
<dbReference type="GO" id="GO:0008237">
    <property type="term" value="F:metallopeptidase activity"/>
    <property type="evidence" value="ECO:0007669"/>
    <property type="project" value="InterPro"/>
</dbReference>
<dbReference type="EMBL" id="CP000926">
    <property type="protein sequence ID" value="ABY98158.1"/>
    <property type="molecule type" value="Genomic_DNA"/>
</dbReference>
<feature type="chain" id="PRO_5002749598" evidence="1">
    <location>
        <begin position="18"/>
        <end position="390"/>
    </location>
</feature>